<reference evidence="1" key="1">
    <citation type="submission" date="2025-08" db="UniProtKB">
        <authorList>
            <consortium name="Ensembl"/>
        </authorList>
    </citation>
    <scope>IDENTIFICATION</scope>
</reference>
<dbReference type="Proteomes" id="UP000694424">
    <property type="component" value="Unplaced"/>
</dbReference>
<reference evidence="1" key="2">
    <citation type="submission" date="2025-09" db="UniProtKB">
        <authorList>
            <consortium name="Ensembl"/>
        </authorList>
    </citation>
    <scope>IDENTIFICATION</scope>
</reference>
<evidence type="ECO:0000313" key="1">
    <source>
        <dbReference type="Ensembl" id="ENSAOWP00000005983.1"/>
    </source>
</evidence>
<evidence type="ECO:0000313" key="2">
    <source>
        <dbReference type="Proteomes" id="UP000694424"/>
    </source>
</evidence>
<dbReference type="AlphaFoldDB" id="A0A8B9P651"/>
<proteinExistence type="predicted"/>
<name>A0A8B9P651_APTOW</name>
<accession>A0A8B9P651</accession>
<keyword evidence="2" id="KW-1185">Reference proteome</keyword>
<sequence length="55" mass="6387">MYALSLGKKGQIFMRESQQKESFCLCSTLPTRTWHAGVHWMVCSPHRTLHISPRN</sequence>
<protein>
    <submittedName>
        <fullName evidence="1">Uncharacterized protein</fullName>
    </submittedName>
</protein>
<dbReference type="Ensembl" id="ENSAOWT00000006780.1">
    <property type="protein sequence ID" value="ENSAOWP00000005983.1"/>
    <property type="gene ID" value="ENSAOWG00000004107.1"/>
</dbReference>
<organism evidence="1 2">
    <name type="scientific">Apteryx owenii</name>
    <name type="common">Little spotted kiwi</name>
    <dbReference type="NCBI Taxonomy" id="8824"/>
    <lineage>
        <taxon>Eukaryota</taxon>
        <taxon>Metazoa</taxon>
        <taxon>Chordata</taxon>
        <taxon>Craniata</taxon>
        <taxon>Vertebrata</taxon>
        <taxon>Euteleostomi</taxon>
        <taxon>Archelosauria</taxon>
        <taxon>Archosauria</taxon>
        <taxon>Dinosauria</taxon>
        <taxon>Saurischia</taxon>
        <taxon>Theropoda</taxon>
        <taxon>Coelurosauria</taxon>
        <taxon>Aves</taxon>
        <taxon>Palaeognathae</taxon>
        <taxon>Apterygiformes</taxon>
        <taxon>Apterygidae</taxon>
        <taxon>Apteryx</taxon>
    </lineage>
</organism>